<evidence type="ECO:0000256" key="2">
    <source>
        <dbReference type="SAM" id="Phobius"/>
    </source>
</evidence>
<feature type="transmembrane region" description="Helical" evidence="2">
    <location>
        <begin position="173"/>
        <end position="196"/>
    </location>
</feature>
<comment type="caution">
    <text evidence="3">The sequence shown here is derived from an EMBL/GenBank/DDBJ whole genome shotgun (WGS) entry which is preliminary data.</text>
</comment>
<dbReference type="PANTHER" id="PTHR11328:SF24">
    <property type="entry name" value="MAJOR FACILITATOR SUPERFAMILY (MFS) PROFILE DOMAIN-CONTAINING PROTEIN"/>
    <property type="match status" value="1"/>
</dbReference>
<dbReference type="Gene3D" id="1.20.1250.20">
    <property type="entry name" value="MFS general substrate transporter like domains"/>
    <property type="match status" value="2"/>
</dbReference>
<keyword evidence="2" id="KW-1133">Transmembrane helix</keyword>
<feature type="transmembrane region" description="Helical" evidence="2">
    <location>
        <begin position="344"/>
        <end position="366"/>
    </location>
</feature>
<reference evidence="3 4" key="1">
    <citation type="submission" date="2020-04" db="EMBL/GenBank/DDBJ databases">
        <title>Zoogloea sp. G-4-1-14 isolated from soil.</title>
        <authorList>
            <person name="Dahal R.H."/>
        </authorList>
    </citation>
    <scope>NUCLEOTIDE SEQUENCE [LARGE SCALE GENOMIC DNA]</scope>
    <source>
        <strain evidence="3 4">G-4-1-14</strain>
    </source>
</reference>
<evidence type="ECO:0000256" key="1">
    <source>
        <dbReference type="ARBA" id="ARBA00009617"/>
    </source>
</evidence>
<feature type="transmembrane region" description="Helical" evidence="2">
    <location>
        <begin position="306"/>
        <end position="332"/>
    </location>
</feature>
<dbReference type="EMBL" id="JABBGA010000027">
    <property type="protein sequence ID" value="NML28461.1"/>
    <property type="molecule type" value="Genomic_DNA"/>
</dbReference>
<keyword evidence="2" id="KW-0472">Membrane</keyword>
<protein>
    <submittedName>
        <fullName evidence="3">MFS transporter</fullName>
    </submittedName>
</protein>
<dbReference type="Pfam" id="PF13347">
    <property type="entry name" value="MFS_2"/>
    <property type="match status" value="1"/>
</dbReference>
<name>A0A848GG75_9RHOO</name>
<feature type="transmembrane region" description="Helical" evidence="2">
    <location>
        <begin position="147"/>
        <end position="167"/>
    </location>
</feature>
<comment type="similarity">
    <text evidence="1">Belongs to the sodium:galactoside symporter (TC 2.A.2) family.</text>
</comment>
<dbReference type="InterPro" id="IPR039672">
    <property type="entry name" value="MFS_2"/>
</dbReference>
<feature type="transmembrane region" description="Helical" evidence="2">
    <location>
        <begin position="36"/>
        <end position="57"/>
    </location>
</feature>
<accession>A0A848GG75</accession>
<keyword evidence="2" id="KW-0812">Transmembrane</keyword>
<proteinExistence type="inferred from homology"/>
<evidence type="ECO:0000313" key="4">
    <source>
        <dbReference type="Proteomes" id="UP000580043"/>
    </source>
</evidence>
<dbReference type="RefSeq" id="WP_169147986.1">
    <property type="nucleotide sequence ID" value="NZ_JABBGA010000027.1"/>
</dbReference>
<feature type="transmembrane region" description="Helical" evidence="2">
    <location>
        <begin position="255"/>
        <end position="275"/>
    </location>
</feature>
<organism evidence="3 4">
    <name type="scientific">Zoogloea dura</name>
    <dbReference type="NCBI Taxonomy" id="2728840"/>
    <lineage>
        <taxon>Bacteria</taxon>
        <taxon>Pseudomonadati</taxon>
        <taxon>Pseudomonadota</taxon>
        <taxon>Betaproteobacteria</taxon>
        <taxon>Rhodocyclales</taxon>
        <taxon>Zoogloeaceae</taxon>
        <taxon>Zoogloea</taxon>
    </lineage>
</organism>
<dbReference type="Proteomes" id="UP000580043">
    <property type="component" value="Unassembled WGS sequence"/>
</dbReference>
<dbReference type="PANTHER" id="PTHR11328">
    <property type="entry name" value="MAJOR FACILITATOR SUPERFAMILY DOMAIN-CONTAINING PROTEIN"/>
    <property type="match status" value="1"/>
</dbReference>
<sequence>MSAGALQAGLGWRYGLLGLPLAFAALPIYVHVPHLYAAEMGLSLSLVGTILLATRVADALADPLIGWFSDRRASRRGLIALALLPLALGLAGLLVPPAGAGALWLAGGLVLVSVGYSLATINHAAWGAELGRDDDGRTRLVASREGFGLLGVMLASALPALLASSLPEGLARMAVVFIALLGLVALVSLPGLPAGLRPPPVAERPWAGLRLALSERPFAALLGVFAVNGVAAAIPASTVLFFVADVVQREDLSGLFLALYFVAGAAGLPLWVRLASRIGKPLAWLAGMGLAMAVFAWAGSLGAGDAWAFGLICVLSGLALGADLALPSAILADQLARIRSPRAGACFGCWAFVAKASLALAAGLALPVLDALGYSPGLREPQAVAALAAVYGGLPLVLKILAAGLLWRWRKILDGRDA</sequence>
<dbReference type="GO" id="GO:0015293">
    <property type="term" value="F:symporter activity"/>
    <property type="evidence" value="ECO:0007669"/>
    <property type="project" value="InterPro"/>
</dbReference>
<feature type="transmembrane region" description="Helical" evidence="2">
    <location>
        <begin position="386"/>
        <end position="407"/>
    </location>
</feature>
<keyword evidence="4" id="KW-1185">Reference proteome</keyword>
<feature type="transmembrane region" description="Helical" evidence="2">
    <location>
        <begin position="12"/>
        <end position="30"/>
    </location>
</feature>
<feature type="transmembrane region" description="Helical" evidence="2">
    <location>
        <begin position="102"/>
        <end position="126"/>
    </location>
</feature>
<evidence type="ECO:0000313" key="3">
    <source>
        <dbReference type="EMBL" id="NML28461.1"/>
    </source>
</evidence>
<dbReference type="InterPro" id="IPR036259">
    <property type="entry name" value="MFS_trans_sf"/>
</dbReference>
<dbReference type="SUPFAM" id="SSF103473">
    <property type="entry name" value="MFS general substrate transporter"/>
    <property type="match status" value="1"/>
</dbReference>
<gene>
    <name evidence="3" type="ORF">HHL15_22105</name>
</gene>
<dbReference type="GO" id="GO:0008643">
    <property type="term" value="P:carbohydrate transport"/>
    <property type="evidence" value="ECO:0007669"/>
    <property type="project" value="InterPro"/>
</dbReference>
<feature type="transmembrane region" description="Helical" evidence="2">
    <location>
        <begin position="282"/>
        <end position="300"/>
    </location>
</feature>
<feature type="transmembrane region" description="Helical" evidence="2">
    <location>
        <begin position="78"/>
        <end position="96"/>
    </location>
</feature>
<dbReference type="GO" id="GO:0005886">
    <property type="term" value="C:plasma membrane"/>
    <property type="evidence" value="ECO:0007669"/>
    <property type="project" value="TreeGrafter"/>
</dbReference>
<dbReference type="AlphaFoldDB" id="A0A848GG75"/>
<feature type="transmembrane region" description="Helical" evidence="2">
    <location>
        <begin position="217"/>
        <end position="243"/>
    </location>
</feature>